<dbReference type="OrthoDB" id="10446530at2759"/>
<dbReference type="EMBL" id="CAJNIZ010019256">
    <property type="protein sequence ID" value="CAE7423480.1"/>
    <property type="molecule type" value="Genomic_DNA"/>
</dbReference>
<organism evidence="2 3">
    <name type="scientific">Symbiodinium pilosum</name>
    <name type="common">Dinoflagellate</name>
    <dbReference type="NCBI Taxonomy" id="2952"/>
    <lineage>
        <taxon>Eukaryota</taxon>
        <taxon>Sar</taxon>
        <taxon>Alveolata</taxon>
        <taxon>Dinophyceae</taxon>
        <taxon>Suessiales</taxon>
        <taxon>Symbiodiniaceae</taxon>
        <taxon>Symbiodinium</taxon>
    </lineage>
</organism>
<evidence type="ECO:0000256" key="1">
    <source>
        <dbReference type="SAM" id="MobiDB-lite"/>
    </source>
</evidence>
<dbReference type="Proteomes" id="UP000649617">
    <property type="component" value="Unassembled WGS sequence"/>
</dbReference>
<name>A0A812R5X5_SYMPI</name>
<feature type="region of interest" description="Disordered" evidence="1">
    <location>
        <begin position="84"/>
        <end position="104"/>
    </location>
</feature>
<gene>
    <name evidence="2" type="primary">KIF3A</name>
    <name evidence="2" type="ORF">SPIL2461_LOCUS10393</name>
</gene>
<reference evidence="2" key="1">
    <citation type="submission" date="2021-02" db="EMBL/GenBank/DDBJ databases">
        <authorList>
            <person name="Dougan E. K."/>
            <person name="Rhodes N."/>
            <person name="Thang M."/>
            <person name="Chan C."/>
        </authorList>
    </citation>
    <scope>NUCLEOTIDE SEQUENCE</scope>
</reference>
<dbReference type="AlphaFoldDB" id="A0A812R5X5"/>
<keyword evidence="3" id="KW-1185">Reference proteome</keyword>
<protein>
    <submittedName>
        <fullName evidence="2">KIF3A protein</fullName>
    </submittedName>
</protein>
<evidence type="ECO:0000313" key="2">
    <source>
        <dbReference type="EMBL" id="CAE7423480.1"/>
    </source>
</evidence>
<accession>A0A812R5X5</accession>
<sequence length="358" mass="39968">MTLFANTVVPGHRIKAWLCVISLYSVPTAFFVYQSRTIWHGEPNMQTSMSSSWGGLPSFFICAGEGGGFPHLYHKNGLSLRGLHPRTNPPQQIRVSRSSSTSSALGRKLGNCLVINATALQPLGGMRKSSLTFDMYVAAEPDKKPAKHINLLSYDPHAMPRLQVLTGLVPGVTQVELRKIRKGSIGVYGDTIQDEAYDAVLQFLAPTLKNSYSTQLQYTFPDLEMEFWAGGKNQSQVQSALIKKLNIQSQTMRDRLQTVMQTPKQDYKFTIDVSSDHVLEEVEVGRIPQLLYLLSRIGGYMSVLSLILHFFFVRRYPDSQVVQTYEAKTLLWSEFPEEPASSIDRNSGAPDARSMQAA</sequence>
<feature type="region of interest" description="Disordered" evidence="1">
    <location>
        <begin position="339"/>
        <end position="358"/>
    </location>
</feature>
<comment type="caution">
    <text evidence="2">The sequence shown here is derived from an EMBL/GenBank/DDBJ whole genome shotgun (WGS) entry which is preliminary data.</text>
</comment>
<evidence type="ECO:0000313" key="3">
    <source>
        <dbReference type="Proteomes" id="UP000649617"/>
    </source>
</evidence>
<proteinExistence type="predicted"/>